<organism evidence="2 3">
    <name type="scientific">Coptis chinensis</name>
    <dbReference type="NCBI Taxonomy" id="261450"/>
    <lineage>
        <taxon>Eukaryota</taxon>
        <taxon>Viridiplantae</taxon>
        <taxon>Streptophyta</taxon>
        <taxon>Embryophyta</taxon>
        <taxon>Tracheophyta</taxon>
        <taxon>Spermatophyta</taxon>
        <taxon>Magnoliopsida</taxon>
        <taxon>Ranunculales</taxon>
        <taxon>Ranunculaceae</taxon>
        <taxon>Coptidoideae</taxon>
        <taxon>Coptis</taxon>
    </lineage>
</organism>
<dbReference type="AlphaFoldDB" id="A0A835H8R4"/>
<sequence>MAMRAAAVKSQVCLMESSRKMIPRYFSSDGRVFSEEEKAAENIYIKKMERERIEKAKKKLEKEKAAADKDKSDKFLFVYEDEFGRGNEDNAYASFKV</sequence>
<evidence type="ECO:0000313" key="2">
    <source>
        <dbReference type="EMBL" id="KAF9594435.1"/>
    </source>
</evidence>
<dbReference type="EMBL" id="JADFTS010000008">
    <property type="protein sequence ID" value="KAF9594435.1"/>
    <property type="molecule type" value="Genomic_DNA"/>
</dbReference>
<dbReference type="InterPro" id="IPR045284">
    <property type="entry name" value="At2g27730-like"/>
</dbReference>
<dbReference type="OrthoDB" id="691961at2759"/>
<dbReference type="PANTHER" id="PTHR33878:SF4">
    <property type="entry name" value="OS08G0558900 PROTEIN"/>
    <property type="match status" value="1"/>
</dbReference>
<gene>
    <name evidence="2" type="ORF">IFM89_031037</name>
</gene>
<keyword evidence="1" id="KW-0175">Coiled coil</keyword>
<dbReference type="PANTHER" id="PTHR33878">
    <property type="entry name" value="OS08G0559000 PROTEIN"/>
    <property type="match status" value="1"/>
</dbReference>
<evidence type="ECO:0008006" key="4">
    <source>
        <dbReference type="Google" id="ProtNLM"/>
    </source>
</evidence>
<dbReference type="Gene3D" id="1.20.5.500">
    <property type="entry name" value="Single helix bin"/>
    <property type="match status" value="1"/>
</dbReference>
<evidence type="ECO:0000313" key="3">
    <source>
        <dbReference type="Proteomes" id="UP000631114"/>
    </source>
</evidence>
<keyword evidence="3" id="KW-1185">Reference proteome</keyword>
<protein>
    <recommendedName>
        <fullName evidence="4">ATPase inhibitor</fullName>
    </recommendedName>
</protein>
<reference evidence="2 3" key="1">
    <citation type="submission" date="2020-10" db="EMBL/GenBank/DDBJ databases">
        <title>The Coptis chinensis genome and diversification of protoberbering-type alkaloids.</title>
        <authorList>
            <person name="Wang B."/>
            <person name="Shu S."/>
            <person name="Song C."/>
            <person name="Liu Y."/>
        </authorList>
    </citation>
    <scope>NUCLEOTIDE SEQUENCE [LARGE SCALE GENOMIC DNA]</scope>
    <source>
        <strain evidence="2">HL-2020</strain>
        <tissue evidence="2">Leaf</tissue>
    </source>
</reference>
<accession>A0A835H8R4</accession>
<name>A0A835H8R4_9MAGN</name>
<proteinExistence type="predicted"/>
<dbReference type="Proteomes" id="UP000631114">
    <property type="component" value="Unassembled WGS sequence"/>
</dbReference>
<comment type="caution">
    <text evidence="2">The sequence shown here is derived from an EMBL/GenBank/DDBJ whole genome shotgun (WGS) entry which is preliminary data.</text>
</comment>
<feature type="coiled-coil region" evidence="1">
    <location>
        <begin position="43"/>
        <end position="73"/>
    </location>
</feature>
<evidence type="ECO:0000256" key="1">
    <source>
        <dbReference type="SAM" id="Coils"/>
    </source>
</evidence>